<dbReference type="InterPro" id="IPR035959">
    <property type="entry name" value="RutC-like_sf"/>
</dbReference>
<dbReference type="PANTHER" id="PTHR43857:SF1">
    <property type="entry name" value="YJGH FAMILY PROTEIN"/>
    <property type="match status" value="1"/>
</dbReference>
<dbReference type="EMBL" id="JBHTLP010000008">
    <property type="protein sequence ID" value="MFD1141461.1"/>
    <property type="molecule type" value="Genomic_DNA"/>
</dbReference>
<comment type="caution">
    <text evidence="1">The sequence shown here is derived from an EMBL/GenBank/DDBJ whole genome shotgun (WGS) entry which is preliminary data.</text>
</comment>
<name>A0ABW3Q815_9BACT</name>
<dbReference type="Pfam" id="PF01042">
    <property type="entry name" value="Ribonuc_L-PSP"/>
    <property type="match status" value="1"/>
</dbReference>
<dbReference type="PANTHER" id="PTHR43857">
    <property type="entry name" value="BLR7761 PROTEIN"/>
    <property type="match status" value="1"/>
</dbReference>
<dbReference type="SUPFAM" id="SSF55298">
    <property type="entry name" value="YjgF-like"/>
    <property type="match status" value="1"/>
</dbReference>
<reference evidence="2" key="1">
    <citation type="journal article" date="2019" name="Int. J. Syst. Evol. Microbiol.">
        <title>The Global Catalogue of Microorganisms (GCM) 10K type strain sequencing project: providing services to taxonomists for standard genome sequencing and annotation.</title>
        <authorList>
            <consortium name="The Broad Institute Genomics Platform"/>
            <consortium name="The Broad Institute Genome Sequencing Center for Infectious Disease"/>
            <person name="Wu L."/>
            <person name="Ma J."/>
        </authorList>
    </citation>
    <scope>NUCLEOTIDE SEQUENCE [LARGE SCALE GENOMIC DNA]</scope>
    <source>
        <strain evidence="2">CCUG 55608</strain>
    </source>
</reference>
<proteinExistence type="predicted"/>
<organism evidence="1 2">
    <name type="scientific">Larkinella insperata</name>
    <dbReference type="NCBI Taxonomy" id="332158"/>
    <lineage>
        <taxon>Bacteria</taxon>
        <taxon>Pseudomonadati</taxon>
        <taxon>Bacteroidota</taxon>
        <taxon>Cytophagia</taxon>
        <taxon>Cytophagales</taxon>
        <taxon>Spirosomataceae</taxon>
        <taxon>Larkinella</taxon>
    </lineage>
</organism>
<protein>
    <submittedName>
        <fullName evidence="1">RidA family protein</fullName>
        <ecNumber evidence="1">3.5.-.-</ecNumber>
    </submittedName>
</protein>
<accession>A0ABW3Q815</accession>
<evidence type="ECO:0000313" key="2">
    <source>
        <dbReference type="Proteomes" id="UP001597116"/>
    </source>
</evidence>
<dbReference type="InterPro" id="IPR006175">
    <property type="entry name" value="YjgF/YER057c/UK114"/>
</dbReference>
<keyword evidence="2" id="KW-1185">Reference proteome</keyword>
<gene>
    <name evidence="1" type="ORF">ACFQ4C_10090</name>
</gene>
<dbReference type="GO" id="GO:0016787">
    <property type="term" value="F:hydrolase activity"/>
    <property type="evidence" value="ECO:0007669"/>
    <property type="project" value="UniProtKB-KW"/>
</dbReference>
<sequence>MQKAIINPWQWQDNLGYAQAIEVSHASHTLYCAGQAAMTPDGQPVAADMAEQIGLCFDNLETVLRQADYSLANVVRLNFYTTSTEQFFVAYGHVLRRLGALGCTPASTLTEVRALAFPELLIEIEATAVK</sequence>
<dbReference type="Gene3D" id="3.30.1330.40">
    <property type="entry name" value="RutC-like"/>
    <property type="match status" value="1"/>
</dbReference>
<dbReference type="RefSeq" id="WP_265991865.1">
    <property type="nucleotide sequence ID" value="NZ_CP110973.1"/>
</dbReference>
<keyword evidence="1" id="KW-0378">Hydrolase</keyword>
<evidence type="ECO:0000313" key="1">
    <source>
        <dbReference type="EMBL" id="MFD1141461.1"/>
    </source>
</evidence>
<dbReference type="EC" id="3.5.-.-" evidence="1"/>
<dbReference type="Proteomes" id="UP001597116">
    <property type="component" value="Unassembled WGS sequence"/>
</dbReference>
<dbReference type="CDD" id="cd00448">
    <property type="entry name" value="YjgF_YER057c_UK114_family"/>
    <property type="match status" value="1"/>
</dbReference>